<feature type="compositionally biased region" description="Acidic residues" evidence="2">
    <location>
        <begin position="962"/>
        <end position="973"/>
    </location>
</feature>
<keyword evidence="1" id="KW-0175">Coiled coil</keyword>
<accession>A0AAV8AC51</accession>
<feature type="region of interest" description="Disordered" evidence="2">
    <location>
        <begin position="823"/>
        <end position="848"/>
    </location>
</feature>
<feature type="compositionally biased region" description="Basic residues" evidence="2">
    <location>
        <begin position="1137"/>
        <end position="1149"/>
    </location>
</feature>
<gene>
    <name evidence="3" type="ORF">M0812_03603</name>
</gene>
<feature type="region of interest" description="Disordered" evidence="2">
    <location>
        <begin position="1123"/>
        <end position="1149"/>
    </location>
</feature>
<evidence type="ECO:0000256" key="1">
    <source>
        <dbReference type="SAM" id="Coils"/>
    </source>
</evidence>
<comment type="caution">
    <text evidence="3">The sequence shown here is derived from an EMBL/GenBank/DDBJ whole genome shotgun (WGS) entry which is preliminary data.</text>
</comment>
<organism evidence="3 4">
    <name type="scientific">Anaeramoeba flamelloides</name>
    <dbReference type="NCBI Taxonomy" id="1746091"/>
    <lineage>
        <taxon>Eukaryota</taxon>
        <taxon>Metamonada</taxon>
        <taxon>Anaeramoebidae</taxon>
        <taxon>Anaeramoeba</taxon>
    </lineage>
</organism>
<feature type="coiled-coil region" evidence="1">
    <location>
        <begin position="214"/>
        <end position="380"/>
    </location>
</feature>
<dbReference type="Proteomes" id="UP001146793">
    <property type="component" value="Unassembled WGS sequence"/>
</dbReference>
<feature type="compositionally biased region" description="Polar residues" evidence="2">
    <location>
        <begin position="27"/>
        <end position="41"/>
    </location>
</feature>
<feature type="coiled-coil region" evidence="1">
    <location>
        <begin position="600"/>
        <end position="815"/>
    </location>
</feature>
<evidence type="ECO:0000256" key="2">
    <source>
        <dbReference type="SAM" id="MobiDB-lite"/>
    </source>
</evidence>
<dbReference type="AlphaFoldDB" id="A0AAV8AC51"/>
<feature type="compositionally biased region" description="Basic residues" evidence="2">
    <location>
        <begin position="1"/>
        <end position="11"/>
    </location>
</feature>
<feature type="region of interest" description="Disordered" evidence="2">
    <location>
        <begin position="1"/>
        <end position="69"/>
    </location>
</feature>
<dbReference type="EMBL" id="JANTQA010000008">
    <property type="protein sequence ID" value="KAJ3451846.1"/>
    <property type="molecule type" value="Genomic_DNA"/>
</dbReference>
<sequence length="1149" mass="135968">MSKKPNIKITRKIQTQETKKKRLRRSISFTSEESTPSIQDLTKTKKKKKKKSNYDLGDIDQSDLTLNRRTKNENLKQELEQQEQENEELKQNIIKIKEIAEKLYEENEYLRTQNNEIKGEVEQANSKYRKVEKQKKEILGKLNGIQEQEQQMVHELLRKNKKIQFLEGLLVQNEIDNSKFQRQLENQKNTKKLINKVDQSVYHNEERLYSIEEQEELEKEILTLREDNLNYQIKIEKLIETRKLQTKTEKRNFELVEELQTSNKKLTRLQRQLEEENQSFYVKEKYFQLEKRKLETNLHNEKEKVKVFQKQLQNGSQSETKLQNEIKRLNQVINQMIVKSASETGSVGEELKIVQLEHKMNTLKATVLEKQIEIKESKEKFENDVMILKTEIGKKKKQLISFQDNNSKLKESNLKLSKKNIKLKNENEQSNGLIKEKNNLIEYLKDKNIKQETNLRENNNKLEKMEKKLKQEIKKKNNFKSKFEDQKSNVTNLENELKLEKDKNLNNSIFNNQNLQITDKFSNNKRDNGDQQLIKEKLKLRREINEKKNEYNDIKNQLDKKNFDYLLLKEKFQNSEKQFNEQNDKLRISQENEKQFLLKISNLELDLIKTNQNLEKLKTDLKESKLKEFKLNGKKQKLKTKISQLKIEQAKKIQELQNIMDKLSQKEIDSNQSLSPKLNDTSLLSFQNNNLLEKLKKSKIKLSQEKKTKKLIQNELNQKLVEIEKLKNKLILIQEMNEKSILKKKQQKTKIKNLKNNLKLLNNEGDNKHDNNLYSSLKSDIEKLNFENLKLQNEKKEKENKLLQFEKEFKSLKYKYDILGSVKNNHNGNGNNGGVNSKKKNGRLYSSDNTFQNNHINKNNNTWLDEESNNDDQDSSFLNTDNLLSVKILPNHNIPQIFTDHQTNDNNGNNSDPWFGKLNGTNLFSNILDPIIPEKPIKKIINSELYNNDDFDFDFDLDFNGDGDDDGDDDDDENLNKKGGLNNKKELNGIKELKKTFEIILHQRIYLKQFYTLIKRLRLASIKDLNPLIPSLQSDDNLESLYKNIIDKSNLRIDDIKDDAVEFSKTIFKNNQNNENLIMGLIIEQTDQMKMVNLLSLKAHQPVFQKLKKEKRNPVKIKDQEVPFFPTNISPNSKENKKSRMFRRFSKKK</sequence>
<name>A0AAV8AC51_9EUKA</name>
<reference evidence="3" key="1">
    <citation type="submission" date="2022-08" db="EMBL/GenBank/DDBJ databases">
        <title>Novel sulphate-reducing endosymbionts in the free-living metamonad Anaeramoeba.</title>
        <authorList>
            <person name="Jerlstrom-Hultqvist J."/>
            <person name="Cepicka I."/>
            <person name="Gallot-Lavallee L."/>
            <person name="Salas-Leiva D."/>
            <person name="Curtis B.A."/>
            <person name="Zahonova K."/>
            <person name="Pipaliya S."/>
            <person name="Dacks J."/>
            <person name="Roger A.J."/>
        </authorList>
    </citation>
    <scope>NUCLEOTIDE SEQUENCE</scope>
    <source>
        <strain evidence="3">Busselton2</strain>
    </source>
</reference>
<proteinExistence type="predicted"/>
<feature type="coiled-coil region" evidence="1">
    <location>
        <begin position="406"/>
        <end position="503"/>
    </location>
</feature>
<evidence type="ECO:0000313" key="4">
    <source>
        <dbReference type="Proteomes" id="UP001146793"/>
    </source>
</evidence>
<feature type="coiled-coil region" evidence="1">
    <location>
        <begin position="530"/>
        <end position="564"/>
    </location>
</feature>
<protein>
    <submittedName>
        <fullName evidence="3">Uncharacterized protein</fullName>
    </submittedName>
</protein>
<feature type="region of interest" description="Disordered" evidence="2">
    <location>
        <begin position="962"/>
        <end position="981"/>
    </location>
</feature>
<evidence type="ECO:0000313" key="3">
    <source>
        <dbReference type="EMBL" id="KAJ3451846.1"/>
    </source>
</evidence>